<organism evidence="2 3">
    <name type="scientific">Reticulibacter mediterranei</name>
    <dbReference type="NCBI Taxonomy" id="2778369"/>
    <lineage>
        <taxon>Bacteria</taxon>
        <taxon>Bacillati</taxon>
        <taxon>Chloroflexota</taxon>
        <taxon>Ktedonobacteria</taxon>
        <taxon>Ktedonobacterales</taxon>
        <taxon>Reticulibacteraceae</taxon>
        <taxon>Reticulibacter</taxon>
    </lineage>
</organism>
<evidence type="ECO:0000256" key="1">
    <source>
        <dbReference type="SAM" id="SignalP"/>
    </source>
</evidence>
<feature type="signal peptide" evidence="1">
    <location>
        <begin position="1"/>
        <end position="27"/>
    </location>
</feature>
<proteinExistence type="predicted"/>
<evidence type="ECO:0000313" key="2">
    <source>
        <dbReference type="EMBL" id="GHO96386.1"/>
    </source>
</evidence>
<dbReference type="AlphaFoldDB" id="A0A8J3IKW8"/>
<reference evidence="2" key="1">
    <citation type="submission" date="2020-10" db="EMBL/GenBank/DDBJ databases">
        <title>Taxonomic study of unclassified bacteria belonging to the class Ktedonobacteria.</title>
        <authorList>
            <person name="Yabe S."/>
            <person name="Wang C.M."/>
            <person name="Zheng Y."/>
            <person name="Sakai Y."/>
            <person name="Cavaletti L."/>
            <person name="Monciardini P."/>
            <person name="Donadio S."/>
        </authorList>
    </citation>
    <scope>NUCLEOTIDE SEQUENCE</scope>
    <source>
        <strain evidence="2">ID150040</strain>
    </source>
</reference>
<evidence type="ECO:0000313" key="3">
    <source>
        <dbReference type="Proteomes" id="UP000597444"/>
    </source>
</evidence>
<protein>
    <submittedName>
        <fullName evidence="2">Uncharacterized protein</fullName>
    </submittedName>
</protein>
<feature type="chain" id="PRO_5035211696" evidence="1">
    <location>
        <begin position="28"/>
        <end position="62"/>
    </location>
</feature>
<gene>
    <name evidence="2" type="ORF">KSF_064340</name>
</gene>
<accession>A0A8J3IKW8</accession>
<sequence length="62" mass="6830">MRLFKFNLFIVALILATVLTACGGASANQSGSGDQTLKVEPLQFRMSKFSSIFEIILHPKKD</sequence>
<keyword evidence="1" id="KW-0732">Signal</keyword>
<dbReference type="EMBL" id="BNJK01000001">
    <property type="protein sequence ID" value="GHO96386.1"/>
    <property type="molecule type" value="Genomic_DNA"/>
</dbReference>
<dbReference type="Proteomes" id="UP000597444">
    <property type="component" value="Unassembled WGS sequence"/>
</dbReference>
<comment type="caution">
    <text evidence="2">The sequence shown here is derived from an EMBL/GenBank/DDBJ whole genome shotgun (WGS) entry which is preliminary data.</text>
</comment>
<keyword evidence="3" id="KW-1185">Reference proteome</keyword>
<dbReference type="PROSITE" id="PS51257">
    <property type="entry name" value="PROKAR_LIPOPROTEIN"/>
    <property type="match status" value="1"/>
</dbReference>
<name>A0A8J3IKW8_9CHLR</name>